<evidence type="ECO:0000313" key="1">
    <source>
        <dbReference type="EMBL" id="MCK0086688.1"/>
    </source>
</evidence>
<dbReference type="RefSeq" id="WP_158237074.1">
    <property type="nucleotide sequence ID" value="NZ_CABHNX010000022.1"/>
</dbReference>
<comment type="caution">
    <text evidence="1">The sequence shown here is derived from an EMBL/GenBank/DDBJ whole genome shotgun (WGS) entry which is preliminary data.</text>
</comment>
<protein>
    <submittedName>
        <fullName evidence="1">Uncharacterized protein</fullName>
    </submittedName>
</protein>
<dbReference type="Proteomes" id="UP001203136">
    <property type="component" value="Unassembled WGS sequence"/>
</dbReference>
<sequence length="51" mass="6026">MDQKTTAGLITEADWARINPMEAELDRKLSAKEISYEEYEKQMCEILKSMW</sequence>
<gene>
    <name evidence="1" type="ORF">K5I21_12535</name>
</gene>
<name>A0AAW5F294_CLOSY</name>
<reference evidence="1" key="1">
    <citation type="journal article" date="2022" name="Cell Host Microbe">
        <title>Colonization of the live biotherapeutic product VE303 and modulation of the microbiota and metabolites in healthy volunteers.</title>
        <authorList>
            <person name="Dsouza M."/>
            <person name="Menon R."/>
            <person name="Crossette E."/>
            <person name="Bhattarai S.K."/>
            <person name="Schneider J."/>
            <person name="Kim Y.G."/>
            <person name="Reddy S."/>
            <person name="Caballero S."/>
            <person name="Felix C."/>
            <person name="Cornacchione L."/>
            <person name="Hendrickson J."/>
            <person name="Watson A.R."/>
            <person name="Minot S.S."/>
            <person name="Greenfield N."/>
            <person name="Schopf L."/>
            <person name="Szabady R."/>
            <person name="Patarroyo J."/>
            <person name="Smith W."/>
            <person name="Harrison P."/>
            <person name="Kuijper E.J."/>
            <person name="Kelly C.P."/>
            <person name="Olle B."/>
            <person name="Bobilev D."/>
            <person name="Silber J.L."/>
            <person name="Bucci V."/>
            <person name="Roberts B."/>
            <person name="Faith J."/>
            <person name="Norman J.M."/>
        </authorList>
    </citation>
    <scope>NUCLEOTIDE SEQUENCE</scope>
    <source>
        <strain evidence="1">VE303-04</strain>
    </source>
</reference>
<organism evidence="1 2">
    <name type="scientific">Clostridium symbiosum</name>
    <name type="common">Bacteroides symbiosus</name>
    <dbReference type="NCBI Taxonomy" id="1512"/>
    <lineage>
        <taxon>Bacteria</taxon>
        <taxon>Bacillati</taxon>
        <taxon>Bacillota</taxon>
        <taxon>Clostridia</taxon>
        <taxon>Lachnospirales</taxon>
        <taxon>Lachnospiraceae</taxon>
        <taxon>Otoolea</taxon>
    </lineage>
</organism>
<dbReference type="AlphaFoldDB" id="A0AAW5F294"/>
<evidence type="ECO:0000313" key="2">
    <source>
        <dbReference type="Proteomes" id="UP001203136"/>
    </source>
</evidence>
<accession>A0AAW5F294</accession>
<proteinExistence type="predicted"/>
<dbReference type="EMBL" id="JAINVB010000001">
    <property type="protein sequence ID" value="MCK0086688.1"/>
    <property type="molecule type" value="Genomic_DNA"/>
</dbReference>